<feature type="domain" description="Retrotransposon Copia-like N-terminal" evidence="1">
    <location>
        <begin position="24"/>
        <end position="72"/>
    </location>
</feature>
<dbReference type="KEGG" id="boe:106292312"/>
<organism evidence="2 3">
    <name type="scientific">Brassica oleracea var. oleracea</name>
    <dbReference type="NCBI Taxonomy" id="109376"/>
    <lineage>
        <taxon>Eukaryota</taxon>
        <taxon>Viridiplantae</taxon>
        <taxon>Streptophyta</taxon>
        <taxon>Embryophyta</taxon>
        <taxon>Tracheophyta</taxon>
        <taxon>Spermatophyta</taxon>
        <taxon>Magnoliopsida</taxon>
        <taxon>eudicotyledons</taxon>
        <taxon>Gunneridae</taxon>
        <taxon>Pentapetalae</taxon>
        <taxon>rosids</taxon>
        <taxon>malvids</taxon>
        <taxon>Brassicales</taxon>
        <taxon>Brassicaceae</taxon>
        <taxon>Brassiceae</taxon>
        <taxon>Brassica</taxon>
    </lineage>
</organism>
<sequence length="169" mass="19263">MANPNHPQSERSSMDHYDNPYYLHHNDHAGLLLVTDRLIIASEFHSWRRSVRMALNVCNKLGFIDGTVIQPASTYRDYGAWSRCNDMVAIWLMNSVSKKIGQSLLFINTAEGISKNLLARFKPNDAPTVFDIKQKLSKTEQGSMDVSTYYTELVTLWEEHRPANESVAT</sequence>
<dbReference type="Pfam" id="PF14244">
    <property type="entry name" value="Retrotran_gag_3"/>
    <property type="match status" value="1"/>
</dbReference>
<proteinExistence type="predicted"/>
<name>A0A0D3CKB9_BRAOL</name>
<evidence type="ECO:0000313" key="3">
    <source>
        <dbReference type="Proteomes" id="UP000032141"/>
    </source>
</evidence>
<dbReference type="PANTHER" id="PTHR37610">
    <property type="entry name" value="CCHC-TYPE DOMAIN-CONTAINING PROTEIN"/>
    <property type="match status" value="1"/>
</dbReference>
<dbReference type="Gramene" id="Bo5g131570.1">
    <property type="protein sequence ID" value="Bo5g131570.1"/>
    <property type="gene ID" value="Bo5g131570"/>
</dbReference>
<reference evidence="2 3" key="1">
    <citation type="journal article" date="2014" name="Genome Biol.">
        <title>Transcriptome and methylome profiling reveals relics of genome dominance in the mesopolyploid Brassica oleracea.</title>
        <authorList>
            <person name="Parkin I.A."/>
            <person name="Koh C."/>
            <person name="Tang H."/>
            <person name="Robinson S.J."/>
            <person name="Kagale S."/>
            <person name="Clarke W.E."/>
            <person name="Town C.D."/>
            <person name="Nixon J."/>
            <person name="Krishnakumar V."/>
            <person name="Bidwell S.L."/>
            <person name="Denoeud F."/>
            <person name="Belcram H."/>
            <person name="Links M.G."/>
            <person name="Just J."/>
            <person name="Clarke C."/>
            <person name="Bender T."/>
            <person name="Huebert T."/>
            <person name="Mason A.S."/>
            <person name="Pires J.C."/>
            <person name="Barker G."/>
            <person name="Moore J."/>
            <person name="Walley P.G."/>
            <person name="Manoli S."/>
            <person name="Batley J."/>
            <person name="Edwards D."/>
            <person name="Nelson M.N."/>
            <person name="Wang X."/>
            <person name="Paterson A.H."/>
            <person name="King G."/>
            <person name="Bancroft I."/>
            <person name="Chalhoub B."/>
            <person name="Sharpe A.G."/>
        </authorList>
    </citation>
    <scope>NUCLEOTIDE SEQUENCE</scope>
    <source>
        <strain evidence="2 3">cv. TO1000</strain>
    </source>
</reference>
<dbReference type="GeneID" id="106292312"/>
<dbReference type="EnsemblPlants" id="Bo5g131570.1">
    <property type="protein sequence ID" value="Bo5g131570.1"/>
    <property type="gene ID" value="Bo5g131570"/>
</dbReference>
<dbReference type="PANTHER" id="PTHR37610:SF97">
    <property type="entry name" value="RETROTRANSPOSON GAG DOMAIN-CONTAINING PROTEIN"/>
    <property type="match status" value="1"/>
</dbReference>
<protein>
    <recommendedName>
        <fullName evidence="1">Retrotransposon Copia-like N-terminal domain-containing protein</fullName>
    </recommendedName>
</protein>
<dbReference type="Proteomes" id="UP000032141">
    <property type="component" value="Chromosome C5"/>
</dbReference>
<reference evidence="2" key="2">
    <citation type="submission" date="2015-03" db="UniProtKB">
        <authorList>
            <consortium name="EnsemblPlants"/>
        </authorList>
    </citation>
    <scope>IDENTIFICATION</scope>
</reference>
<dbReference type="RefSeq" id="XP_013583366.1">
    <property type="nucleotide sequence ID" value="XM_013727912.1"/>
</dbReference>
<keyword evidence="3" id="KW-1185">Reference proteome</keyword>
<evidence type="ECO:0000313" key="2">
    <source>
        <dbReference type="EnsemblPlants" id="Bo5g131570.1"/>
    </source>
</evidence>
<dbReference type="AlphaFoldDB" id="A0A0D3CKB9"/>
<evidence type="ECO:0000259" key="1">
    <source>
        <dbReference type="Pfam" id="PF14244"/>
    </source>
</evidence>
<dbReference type="OMA" id="EHRPANE"/>
<dbReference type="InterPro" id="IPR029472">
    <property type="entry name" value="Copia-like_N"/>
</dbReference>
<accession>A0A0D3CKB9</accession>
<dbReference type="HOGENOM" id="CLU_071438_0_1_1"/>